<evidence type="ECO:0000256" key="4">
    <source>
        <dbReference type="ARBA" id="ARBA00035258"/>
    </source>
</evidence>
<dbReference type="RefSeq" id="WP_099311739.1">
    <property type="nucleotide sequence ID" value="NZ_CP032101.1"/>
</dbReference>
<dbReference type="GO" id="GO:1990904">
    <property type="term" value="C:ribonucleoprotein complex"/>
    <property type="evidence" value="ECO:0007669"/>
    <property type="project" value="UniProtKB-KW"/>
</dbReference>
<comment type="subunit">
    <text evidence="5 6">Part of the 30S ribosomal subunit. Contacts proteins S5 and S12.</text>
</comment>
<accession>A0A347TJB8</accession>
<evidence type="ECO:0000313" key="11">
    <source>
        <dbReference type="Proteomes" id="UP000264693"/>
    </source>
</evidence>
<dbReference type="InterPro" id="IPR035987">
    <property type="entry name" value="Ribosomal_uS8_sf"/>
</dbReference>
<dbReference type="FunFam" id="3.30.1490.10:FF:000001">
    <property type="entry name" value="30S ribosomal protein S8"/>
    <property type="match status" value="1"/>
</dbReference>
<dbReference type="InterPro" id="IPR047863">
    <property type="entry name" value="Ribosomal_uS8_CS"/>
</dbReference>
<keyword evidence="6" id="KW-0694">RNA-binding</keyword>
<dbReference type="AlphaFoldDB" id="A0A347TJB8"/>
<evidence type="ECO:0000313" key="8">
    <source>
        <dbReference type="EMBL" id="AXX86696.1"/>
    </source>
</evidence>
<dbReference type="GO" id="GO:0005737">
    <property type="term" value="C:cytoplasm"/>
    <property type="evidence" value="ECO:0007669"/>
    <property type="project" value="UniProtKB-ARBA"/>
</dbReference>
<keyword evidence="6" id="KW-0699">rRNA-binding</keyword>
<evidence type="ECO:0000256" key="1">
    <source>
        <dbReference type="ARBA" id="ARBA00006471"/>
    </source>
</evidence>
<dbReference type="PANTHER" id="PTHR11758">
    <property type="entry name" value="40S RIBOSOMAL PROTEIN S15A"/>
    <property type="match status" value="1"/>
</dbReference>
<dbReference type="GO" id="GO:0006412">
    <property type="term" value="P:translation"/>
    <property type="evidence" value="ECO:0007669"/>
    <property type="project" value="UniProtKB-UniRule"/>
</dbReference>
<dbReference type="Proteomes" id="UP000224740">
    <property type="component" value="Unassembled WGS sequence"/>
</dbReference>
<evidence type="ECO:0000256" key="3">
    <source>
        <dbReference type="ARBA" id="ARBA00023274"/>
    </source>
</evidence>
<reference evidence="9" key="2">
    <citation type="submission" date="2017-09" db="EMBL/GenBank/DDBJ databases">
        <authorList>
            <person name="Perez-Cataluna A."/>
            <person name="Figueras M.J."/>
            <person name="Salas-Masso N."/>
        </authorList>
    </citation>
    <scope>NUCLEOTIDE SEQUENCE</scope>
    <source>
        <strain evidence="9">CECT 7727</strain>
    </source>
</reference>
<dbReference type="GO" id="GO:0019843">
    <property type="term" value="F:rRNA binding"/>
    <property type="evidence" value="ECO:0007669"/>
    <property type="project" value="UniProtKB-UniRule"/>
</dbReference>
<evidence type="ECO:0000256" key="2">
    <source>
        <dbReference type="ARBA" id="ARBA00022980"/>
    </source>
</evidence>
<dbReference type="Proteomes" id="UP000264693">
    <property type="component" value="Chromosome"/>
</dbReference>
<keyword evidence="3 6" id="KW-0687">Ribonucleoprotein</keyword>
<keyword evidence="10" id="KW-1185">Reference proteome</keyword>
<sequence>MMNDIIADALTRIRNAALRKLEVATLLHSNAVVGILEVLQQKEYIESFKVIDGENNKKTVQVTLKYDDNETSVINEIKRVSKPGRRVYKSFSELKNFKNGYGTIIVTTNKGIIANDEAYASKVGGELLCTVW</sequence>
<name>A0A347TJB8_9BACT</name>
<protein>
    <recommendedName>
        <fullName evidence="4 6">Small ribosomal subunit protein uS8</fullName>
    </recommendedName>
</protein>
<dbReference type="Pfam" id="PF00410">
    <property type="entry name" value="Ribosomal_S8"/>
    <property type="match status" value="1"/>
</dbReference>
<evidence type="ECO:0000256" key="5">
    <source>
        <dbReference type="ARBA" id="ARBA00046740"/>
    </source>
</evidence>
<comment type="similarity">
    <text evidence="1 6 7">Belongs to the universal ribosomal protein uS8 family.</text>
</comment>
<evidence type="ECO:0000256" key="6">
    <source>
        <dbReference type="HAMAP-Rule" id="MF_01302"/>
    </source>
</evidence>
<reference evidence="8 11" key="3">
    <citation type="submission" date="2018-08" db="EMBL/GenBank/DDBJ databases">
        <title>Complete genome of the Arcobacter marinus type strain JCM 15502.</title>
        <authorList>
            <person name="Miller W.G."/>
            <person name="Yee E."/>
            <person name="Huynh S."/>
            <person name="Parker C.T."/>
        </authorList>
    </citation>
    <scope>NUCLEOTIDE SEQUENCE [LARGE SCALE GENOMIC DNA]</scope>
    <source>
        <strain evidence="8 11">JCM 15502</strain>
    </source>
</reference>
<gene>
    <name evidence="6 8" type="primary">rpsH</name>
    <name evidence="8" type="ORF">AMRN_0945</name>
    <name evidence="9" type="ORF">CPH92_10725</name>
</gene>
<evidence type="ECO:0000313" key="9">
    <source>
        <dbReference type="EMBL" id="PHO14741.1"/>
    </source>
</evidence>
<evidence type="ECO:0000256" key="7">
    <source>
        <dbReference type="RuleBase" id="RU003660"/>
    </source>
</evidence>
<organism evidence="8 11">
    <name type="scientific">Malaciobacter marinus</name>
    <dbReference type="NCBI Taxonomy" id="505249"/>
    <lineage>
        <taxon>Bacteria</taxon>
        <taxon>Pseudomonadati</taxon>
        <taxon>Campylobacterota</taxon>
        <taxon>Epsilonproteobacteria</taxon>
        <taxon>Campylobacterales</taxon>
        <taxon>Arcobacteraceae</taxon>
        <taxon>Malaciobacter</taxon>
    </lineage>
</organism>
<reference evidence="10" key="1">
    <citation type="submission" date="2017-09" db="EMBL/GenBank/DDBJ databases">
        <title>Arcobacter canalis sp. nov., a new species isolated from a water canal contaminated with urban sewage.</title>
        <authorList>
            <person name="Perez-Cataluna A."/>
            <person name="Salas-Masso N."/>
            <person name="Figueras M.J."/>
        </authorList>
    </citation>
    <scope>NUCLEOTIDE SEQUENCE [LARGE SCALE GENOMIC DNA]</scope>
    <source>
        <strain evidence="10">CECT 7727</strain>
    </source>
</reference>
<dbReference type="HAMAP" id="MF_01302_B">
    <property type="entry name" value="Ribosomal_uS8_B"/>
    <property type="match status" value="1"/>
</dbReference>
<dbReference type="KEGG" id="amar:AMRN_0945"/>
<dbReference type="InterPro" id="IPR000630">
    <property type="entry name" value="Ribosomal_uS8"/>
</dbReference>
<dbReference type="SUPFAM" id="SSF56047">
    <property type="entry name" value="Ribosomal protein S8"/>
    <property type="match status" value="1"/>
</dbReference>
<evidence type="ECO:0000313" key="10">
    <source>
        <dbReference type="Proteomes" id="UP000224740"/>
    </source>
</evidence>
<dbReference type="GO" id="GO:0005840">
    <property type="term" value="C:ribosome"/>
    <property type="evidence" value="ECO:0007669"/>
    <property type="project" value="UniProtKB-KW"/>
</dbReference>
<keyword evidence="2 6" id="KW-0689">Ribosomal protein</keyword>
<dbReference type="EMBL" id="CP032101">
    <property type="protein sequence ID" value="AXX86696.1"/>
    <property type="molecule type" value="Genomic_DNA"/>
</dbReference>
<dbReference type="Gene3D" id="3.30.1490.10">
    <property type="match status" value="1"/>
</dbReference>
<dbReference type="NCBIfam" id="NF001109">
    <property type="entry name" value="PRK00136.1"/>
    <property type="match status" value="1"/>
</dbReference>
<dbReference type="Gene3D" id="3.30.1370.30">
    <property type="match status" value="1"/>
</dbReference>
<dbReference type="EMBL" id="NXAO01000048">
    <property type="protein sequence ID" value="PHO14741.1"/>
    <property type="molecule type" value="Genomic_DNA"/>
</dbReference>
<dbReference type="PROSITE" id="PS00053">
    <property type="entry name" value="RIBOSOMAL_S8"/>
    <property type="match status" value="1"/>
</dbReference>
<dbReference type="GO" id="GO:0003735">
    <property type="term" value="F:structural constituent of ribosome"/>
    <property type="evidence" value="ECO:0007669"/>
    <property type="project" value="InterPro"/>
</dbReference>
<proteinExistence type="inferred from homology"/>
<comment type="function">
    <text evidence="6">One of the primary rRNA binding proteins, it binds directly to 16S rRNA central domain where it helps coordinate assembly of the platform of the 30S subunit.</text>
</comment>